<dbReference type="OrthoDB" id="5187715at2"/>
<feature type="region of interest" description="Disordered" evidence="1">
    <location>
        <begin position="1"/>
        <end position="35"/>
    </location>
</feature>
<evidence type="ECO:0000256" key="1">
    <source>
        <dbReference type="SAM" id="MobiDB-lite"/>
    </source>
</evidence>
<accession>A0A077M930</accession>
<dbReference type="STRING" id="1193518.BN13_490016"/>
<evidence type="ECO:0000313" key="4">
    <source>
        <dbReference type="Proteomes" id="UP000035720"/>
    </source>
</evidence>
<proteinExistence type="predicted"/>
<feature type="compositionally biased region" description="Pro residues" evidence="1">
    <location>
        <begin position="1"/>
        <end position="11"/>
    </location>
</feature>
<keyword evidence="4" id="KW-1185">Reference proteome</keyword>
<keyword evidence="2" id="KW-0812">Transmembrane</keyword>
<sequence>MAAPARRPPASRPKGRTGGDRTTPRALPRVTMPAQETGARSAWSVQRFMIIGSIALLLSVLLGPTLKTYISQRGEISALRDKVAAQQADVAAMEHEKQLWGDPNYVAAQARERLNMVKIGEKAYTVIDATPTTEEKLVERANKIAANHPWYGQIWESTKLADNPQRASNR</sequence>
<evidence type="ECO:0000313" key="3">
    <source>
        <dbReference type="EMBL" id="CCI53826.1"/>
    </source>
</evidence>
<keyword evidence="2" id="KW-0472">Membrane</keyword>
<comment type="caution">
    <text evidence="3">The sequence shown here is derived from an EMBL/GenBank/DDBJ whole genome shotgun (WGS) entry which is preliminary data.</text>
</comment>
<organism evidence="3 4">
    <name type="scientific">Nostocoides jenkinsii Ben 74</name>
    <dbReference type="NCBI Taxonomy" id="1193518"/>
    <lineage>
        <taxon>Bacteria</taxon>
        <taxon>Bacillati</taxon>
        <taxon>Actinomycetota</taxon>
        <taxon>Actinomycetes</taxon>
        <taxon>Micrococcales</taxon>
        <taxon>Intrasporangiaceae</taxon>
        <taxon>Nostocoides</taxon>
    </lineage>
</organism>
<keyword evidence="2" id="KW-1133">Transmembrane helix</keyword>
<dbReference type="Proteomes" id="UP000035720">
    <property type="component" value="Unassembled WGS sequence"/>
</dbReference>
<gene>
    <name evidence="3" type="ORF">BN13_490016</name>
</gene>
<dbReference type="AlphaFoldDB" id="A0A077M930"/>
<feature type="transmembrane region" description="Helical" evidence="2">
    <location>
        <begin position="48"/>
        <end position="70"/>
    </location>
</feature>
<protein>
    <submittedName>
        <fullName evidence="3">Putative membrane protein</fullName>
    </submittedName>
</protein>
<evidence type="ECO:0000256" key="2">
    <source>
        <dbReference type="SAM" id="Phobius"/>
    </source>
</evidence>
<dbReference type="RefSeq" id="WP_084733659.1">
    <property type="nucleotide sequence ID" value="NZ_HF571038.1"/>
</dbReference>
<dbReference type="InterPro" id="IPR007060">
    <property type="entry name" value="FtsL/DivIC"/>
</dbReference>
<dbReference type="EMBL" id="CAJC01000160">
    <property type="protein sequence ID" value="CCI53826.1"/>
    <property type="molecule type" value="Genomic_DNA"/>
</dbReference>
<name>A0A077M930_9MICO</name>
<dbReference type="Pfam" id="PF04977">
    <property type="entry name" value="DivIC"/>
    <property type="match status" value="1"/>
</dbReference>
<reference evidence="3 4" key="1">
    <citation type="journal article" date="2013" name="ISME J.">
        <title>A metabolic model for members of the genus Tetrasphaera involved in enhanced biological phosphorus removal.</title>
        <authorList>
            <person name="Kristiansen R."/>
            <person name="Nguyen H.T.T."/>
            <person name="Saunders A.M."/>
            <person name="Nielsen J.L."/>
            <person name="Wimmer R."/>
            <person name="Le V.Q."/>
            <person name="McIlroy S.J."/>
            <person name="Petrovski S."/>
            <person name="Seviour R.J."/>
            <person name="Calteau A."/>
            <person name="Nielsen K.L."/>
            <person name="Nielsen P.H."/>
        </authorList>
    </citation>
    <scope>NUCLEOTIDE SEQUENCE [LARGE SCALE GENOMIC DNA]</scope>
    <source>
        <strain evidence="3 4">Ben 74</strain>
    </source>
</reference>